<dbReference type="InterPro" id="IPR016187">
    <property type="entry name" value="CTDL_fold"/>
</dbReference>
<dbReference type="InterPro" id="IPR001304">
    <property type="entry name" value="C-type_lectin-like"/>
</dbReference>
<dbReference type="PANTHER" id="PTHR45784">
    <property type="entry name" value="C-TYPE LECTIN DOMAIN FAMILY 20 MEMBER A-RELATED"/>
    <property type="match status" value="1"/>
</dbReference>
<keyword evidence="1" id="KW-1015">Disulfide bond</keyword>
<dbReference type="Gene3D" id="3.10.100.10">
    <property type="entry name" value="Mannose-Binding Protein A, subunit A"/>
    <property type="match status" value="2"/>
</dbReference>
<name>A0AAW1DZ69_ZOAVI</name>
<feature type="domain" description="C-type lectin" evidence="4">
    <location>
        <begin position="153"/>
        <end position="256"/>
    </location>
</feature>
<dbReference type="Pfam" id="PF00059">
    <property type="entry name" value="Lectin_C"/>
    <property type="match status" value="2"/>
</dbReference>
<feature type="chain" id="PRO_5043340256" description="C-type lectin domain-containing protein" evidence="3">
    <location>
        <begin position="20"/>
        <end position="337"/>
    </location>
</feature>
<dbReference type="PROSITE" id="PS00615">
    <property type="entry name" value="C_TYPE_LECTIN_1"/>
    <property type="match status" value="2"/>
</dbReference>
<evidence type="ECO:0000259" key="4">
    <source>
        <dbReference type="PROSITE" id="PS50041"/>
    </source>
</evidence>
<dbReference type="CDD" id="cd03602">
    <property type="entry name" value="CLECT_1"/>
    <property type="match status" value="1"/>
</dbReference>
<protein>
    <recommendedName>
        <fullName evidence="4">C-type lectin domain-containing protein</fullName>
    </recommendedName>
</protein>
<evidence type="ECO:0000313" key="6">
    <source>
        <dbReference type="Proteomes" id="UP001488805"/>
    </source>
</evidence>
<dbReference type="Proteomes" id="UP001488805">
    <property type="component" value="Unassembled WGS sequence"/>
</dbReference>
<evidence type="ECO:0000256" key="3">
    <source>
        <dbReference type="SAM" id="SignalP"/>
    </source>
</evidence>
<evidence type="ECO:0000256" key="1">
    <source>
        <dbReference type="ARBA" id="ARBA00023157"/>
    </source>
</evidence>
<dbReference type="PROSITE" id="PS50041">
    <property type="entry name" value="C_TYPE_LECTIN_2"/>
    <property type="match status" value="2"/>
</dbReference>
<comment type="caution">
    <text evidence="5">The sequence shown here is derived from an EMBL/GenBank/DDBJ whole genome shotgun (WGS) entry which is preliminary data.</text>
</comment>
<dbReference type="SMART" id="SM00034">
    <property type="entry name" value="CLECT"/>
    <property type="match status" value="2"/>
</dbReference>
<keyword evidence="6" id="KW-1185">Reference proteome</keyword>
<accession>A0AAW1DZ69</accession>
<evidence type="ECO:0000313" key="5">
    <source>
        <dbReference type="EMBL" id="KAK9514704.1"/>
    </source>
</evidence>
<sequence length="337" mass="38832">MDKLLLSIVVVSGLCAVSSERRFHLVPELKTMTEAQRHCRETYSDLATIRDMEDVDTLNTMLQSSPMVDGSSRAWIGLYDDVDSWRWRWSLSNTSFYKPGETEFRRWESGQPDNAGGEQHCTVLYTDGYWYDYTCVQQIQSVCVDVRGLSETFVLITNRMTWTEAQSYCREHHTDLASVRNMVDNQKILNLVPSSYYVWIGLFRDGWKWSDGSDSSFRNWKTAPQGLSNTCAAADFSANGRWEDLNCDVTRAFICYSVAPVSMQVIKLRVRKSNSSLDLNDAVVMEDLLKKLKQRLKDQGLNDDIKLSWKKQSDGKVFHKEEKKTKKKETCPTKDEL</sequence>
<feature type="region of interest" description="Disordered" evidence="2">
    <location>
        <begin position="318"/>
        <end position="337"/>
    </location>
</feature>
<feature type="signal peptide" evidence="3">
    <location>
        <begin position="1"/>
        <end position="19"/>
    </location>
</feature>
<dbReference type="SUPFAM" id="SSF56436">
    <property type="entry name" value="C-type lectin-like"/>
    <property type="match status" value="2"/>
</dbReference>
<organism evidence="5 6">
    <name type="scientific">Zoarces viviparus</name>
    <name type="common">Viviparous eelpout</name>
    <name type="synonym">Blennius viviparus</name>
    <dbReference type="NCBI Taxonomy" id="48416"/>
    <lineage>
        <taxon>Eukaryota</taxon>
        <taxon>Metazoa</taxon>
        <taxon>Chordata</taxon>
        <taxon>Craniata</taxon>
        <taxon>Vertebrata</taxon>
        <taxon>Euteleostomi</taxon>
        <taxon>Actinopterygii</taxon>
        <taxon>Neopterygii</taxon>
        <taxon>Teleostei</taxon>
        <taxon>Neoteleostei</taxon>
        <taxon>Acanthomorphata</taxon>
        <taxon>Eupercaria</taxon>
        <taxon>Perciformes</taxon>
        <taxon>Cottioidei</taxon>
        <taxon>Zoarcales</taxon>
        <taxon>Zoarcidae</taxon>
        <taxon>Zoarcinae</taxon>
        <taxon>Zoarces</taxon>
    </lineage>
</organism>
<dbReference type="InterPro" id="IPR016186">
    <property type="entry name" value="C-type_lectin-like/link_sf"/>
</dbReference>
<evidence type="ECO:0000256" key="2">
    <source>
        <dbReference type="SAM" id="MobiDB-lite"/>
    </source>
</evidence>
<dbReference type="InterPro" id="IPR018378">
    <property type="entry name" value="C-type_lectin_CS"/>
</dbReference>
<dbReference type="AlphaFoldDB" id="A0AAW1DZ69"/>
<gene>
    <name evidence="5" type="ORF">VZT92_025400</name>
</gene>
<feature type="domain" description="C-type lectin" evidence="4">
    <location>
        <begin position="18"/>
        <end position="144"/>
    </location>
</feature>
<reference evidence="5 6" key="1">
    <citation type="journal article" date="2024" name="Genome Biol. Evol.">
        <title>Chromosome-level genome assembly of the viviparous eelpout Zoarces viviparus.</title>
        <authorList>
            <person name="Fuhrmann N."/>
            <person name="Brasseur M.V."/>
            <person name="Bakowski C.E."/>
            <person name="Podsiadlowski L."/>
            <person name="Prost S."/>
            <person name="Krehenwinkel H."/>
            <person name="Mayer C."/>
        </authorList>
    </citation>
    <scope>NUCLEOTIDE SEQUENCE [LARGE SCALE GENOMIC DNA]</scope>
    <source>
        <strain evidence="5">NO-MEL_2022_Ind0_liver</strain>
    </source>
</reference>
<dbReference type="EMBL" id="JBCEZU010000586">
    <property type="protein sequence ID" value="KAK9514704.1"/>
    <property type="molecule type" value="Genomic_DNA"/>
</dbReference>
<dbReference type="PANTHER" id="PTHR45784:SF3">
    <property type="entry name" value="C-TYPE LECTIN DOMAIN FAMILY 4 MEMBER K-LIKE-RELATED"/>
    <property type="match status" value="1"/>
</dbReference>
<proteinExistence type="predicted"/>
<keyword evidence="3" id="KW-0732">Signal</keyword>